<reference evidence="2 3" key="1">
    <citation type="submission" date="2018-03" db="EMBL/GenBank/DDBJ databases">
        <title>Whole genome sequencing of Histamine producing bacteria.</title>
        <authorList>
            <person name="Butler K."/>
        </authorList>
    </citation>
    <scope>NUCLEOTIDE SEQUENCE [LARGE SCALE GENOMIC DNA]</scope>
    <source>
        <strain evidence="2 3">DSM 19138</strain>
    </source>
</reference>
<dbReference type="Gene3D" id="3.40.50.1820">
    <property type="entry name" value="alpha/beta hydrolase"/>
    <property type="match status" value="1"/>
</dbReference>
<dbReference type="RefSeq" id="WP_107296983.1">
    <property type="nucleotide sequence ID" value="NZ_PYMB01000001.1"/>
</dbReference>
<evidence type="ECO:0000313" key="3">
    <source>
        <dbReference type="Proteomes" id="UP000241346"/>
    </source>
</evidence>
<dbReference type="OrthoDB" id="9785847at2"/>
<keyword evidence="2" id="KW-0378">Hydrolase</keyword>
<dbReference type="InterPro" id="IPR029058">
    <property type="entry name" value="AB_hydrolase_fold"/>
</dbReference>
<gene>
    <name evidence="2" type="ORF">C9J01_05010</name>
</gene>
<dbReference type="PANTHER" id="PTHR43194:SF2">
    <property type="entry name" value="PEROXISOMAL MEMBRANE PROTEIN LPX1"/>
    <property type="match status" value="1"/>
</dbReference>
<feature type="domain" description="Serine aminopeptidase S33" evidence="1">
    <location>
        <begin position="83"/>
        <end position="222"/>
    </location>
</feature>
<dbReference type="SUPFAM" id="SSF53474">
    <property type="entry name" value="alpha/beta-Hydrolases"/>
    <property type="match status" value="1"/>
</dbReference>
<dbReference type="Proteomes" id="UP000241346">
    <property type="component" value="Unassembled WGS sequence"/>
</dbReference>
<proteinExistence type="predicted"/>
<comment type="caution">
    <text evidence="2">The sequence shown here is derived from an EMBL/GenBank/DDBJ whole genome shotgun (WGS) entry which is preliminary data.</text>
</comment>
<dbReference type="EMBL" id="PYMB01000001">
    <property type="protein sequence ID" value="PSW16361.1"/>
    <property type="molecule type" value="Genomic_DNA"/>
</dbReference>
<dbReference type="AlphaFoldDB" id="A0A2T3NLH6"/>
<dbReference type="PANTHER" id="PTHR43194">
    <property type="entry name" value="HYDROLASE ALPHA/BETA FOLD FAMILY"/>
    <property type="match status" value="1"/>
</dbReference>
<sequence length="284" mass="31420">MSSKIYFKKSRGFDVRRKLINLTTTLHHRLAPEHAKRVARKVLLTPVRSKKSVEEPTGLEKKPVQTSEGMMMTYSLGEGPTWVLGHGWSGSSRQFYSLMEHIAASGYKALAFDNPAHGESEGRFGHLPGFVAAFDSILEQQESIAGVVAHSMGGAMVLESRHPQLQDKPVLLVAPVLNYTENLVSAVAQSGYSMKLFHDVVDDIAKQYQYPLDSIDPMHRLEGRGAKSVIVHDKYDRFASYAHSELASANQHVTLIATEGLGHGRILQSEQLKSGFDLLVSDEH</sequence>
<dbReference type="Pfam" id="PF12146">
    <property type="entry name" value="Hydrolase_4"/>
    <property type="match status" value="1"/>
</dbReference>
<dbReference type="GO" id="GO:0016787">
    <property type="term" value="F:hydrolase activity"/>
    <property type="evidence" value="ECO:0007669"/>
    <property type="project" value="UniProtKB-KW"/>
</dbReference>
<name>A0A2T3NLH6_9GAMM</name>
<dbReference type="InterPro" id="IPR050228">
    <property type="entry name" value="Carboxylesterase_BioH"/>
</dbReference>
<dbReference type="InterPro" id="IPR022742">
    <property type="entry name" value="Hydrolase_4"/>
</dbReference>
<organism evidence="2 3">
    <name type="scientific">Photobacterium rosenbergii</name>
    <dbReference type="NCBI Taxonomy" id="294936"/>
    <lineage>
        <taxon>Bacteria</taxon>
        <taxon>Pseudomonadati</taxon>
        <taxon>Pseudomonadota</taxon>
        <taxon>Gammaproteobacteria</taxon>
        <taxon>Vibrionales</taxon>
        <taxon>Vibrionaceae</taxon>
        <taxon>Photobacterium</taxon>
    </lineage>
</organism>
<accession>A0A2T3NLH6</accession>
<evidence type="ECO:0000313" key="2">
    <source>
        <dbReference type="EMBL" id="PSW16361.1"/>
    </source>
</evidence>
<protein>
    <submittedName>
        <fullName evidence="2">Alpha/beta hydrolase</fullName>
    </submittedName>
</protein>
<evidence type="ECO:0000259" key="1">
    <source>
        <dbReference type="Pfam" id="PF12146"/>
    </source>
</evidence>